<dbReference type="AlphaFoldDB" id="F8EZS1"/>
<feature type="transmembrane region" description="Helical" evidence="1">
    <location>
        <begin position="42"/>
        <end position="59"/>
    </location>
</feature>
<feature type="transmembrane region" description="Helical" evidence="1">
    <location>
        <begin position="12"/>
        <end position="36"/>
    </location>
</feature>
<dbReference type="Proteomes" id="UP000000503">
    <property type="component" value="Chromosome"/>
</dbReference>
<dbReference type="STRING" id="744872.Spica_0267"/>
<keyword evidence="3" id="KW-1185">Reference proteome</keyword>
<sequence>MGNRYPGVKQTIGLLLLALFLQVVFSALFTLMFNLLNMPVDSVFITGLANLIALGIIIFRSVKHLGGDFKNSYALNSFNWKYIIVGIVFAVGISIIISEIDNLTRVILPMPQFVQTIYNSMVHAEVNV</sequence>
<dbReference type="HOGENOM" id="CLU_1958598_0_0_12"/>
<evidence type="ECO:0000256" key="1">
    <source>
        <dbReference type="SAM" id="Phobius"/>
    </source>
</evidence>
<reference evidence="3" key="1">
    <citation type="journal article" date="2013" name="Stand. Genomic Sci.">
        <title>Genome sequence of the thermophilic fresh-water bacterium Spirochaeta caldaria type strain (H1(T)), reclassification of Spirochaeta caldaria, Spirochaeta stenostrepta, and Spirochaeta zuelzerae in the genus Treponema as Treponema caldaria comb. nov., Treponema stenostrepta comb. nov., and Treponema zuelzerae comb. nov., and emendation of the genus Treponema.</title>
        <authorList>
            <person name="Abt B."/>
            <person name="Goker M."/>
            <person name="Scheuner C."/>
            <person name="Han C."/>
            <person name="Lu M."/>
            <person name="Misra M."/>
            <person name="Lapidus A."/>
            <person name="Nolan M."/>
            <person name="Lucas S."/>
            <person name="Hammon N."/>
            <person name="Deshpande S."/>
            <person name="Cheng J.F."/>
            <person name="Tapia R."/>
            <person name="Goodwin L.A."/>
            <person name="Pitluck S."/>
            <person name="Liolios K."/>
            <person name="Pagani I."/>
            <person name="Ivanova N."/>
            <person name="Mavromatis K."/>
            <person name="Mikhailova N."/>
            <person name="Huntemann M."/>
            <person name="Pati A."/>
            <person name="Chen A."/>
            <person name="Palaniappan K."/>
            <person name="Land M."/>
            <person name="Hauser L."/>
            <person name="Jeffries C.D."/>
            <person name="Rohde M."/>
            <person name="Spring S."/>
            <person name="Gronow S."/>
            <person name="Detter J.C."/>
            <person name="Bristow J."/>
            <person name="Eisen J.A."/>
            <person name="Markowitz V."/>
            <person name="Hugenholtz P."/>
            <person name="Kyrpides N.C."/>
            <person name="Woyke T."/>
            <person name="Klenk H.P."/>
        </authorList>
    </citation>
    <scope>NUCLEOTIDE SEQUENCE</scope>
    <source>
        <strain evidence="3">ATCC 51460 / DSM 7334 / H1</strain>
    </source>
</reference>
<keyword evidence="1" id="KW-0472">Membrane</keyword>
<keyword evidence="1" id="KW-0812">Transmembrane</keyword>
<dbReference type="EMBL" id="CP002868">
    <property type="protein sequence ID" value="AEJ18434.1"/>
    <property type="molecule type" value="Genomic_DNA"/>
</dbReference>
<feature type="transmembrane region" description="Helical" evidence="1">
    <location>
        <begin position="80"/>
        <end position="100"/>
    </location>
</feature>
<dbReference type="KEGG" id="scd:Spica_0267"/>
<organism evidence="2 3">
    <name type="scientific">Gracilinema caldarium (strain ATCC 51460 / DSM 7334 / H1)</name>
    <name type="common">Treponema caldarium</name>
    <dbReference type="NCBI Taxonomy" id="744872"/>
    <lineage>
        <taxon>Bacteria</taxon>
        <taxon>Pseudomonadati</taxon>
        <taxon>Spirochaetota</taxon>
        <taxon>Spirochaetia</taxon>
        <taxon>Spirochaetales</taxon>
        <taxon>Breznakiellaceae</taxon>
        <taxon>Gracilinema</taxon>
    </lineage>
</organism>
<name>F8EZS1_GRAC1</name>
<dbReference type="RefSeq" id="WP_013967747.1">
    <property type="nucleotide sequence ID" value="NC_015732.1"/>
</dbReference>
<protein>
    <submittedName>
        <fullName evidence="2">Uncharacterized protein</fullName>
    </submittedName>
</protein>
<evidence type="ECO:0000313" key="2">
    <source>
        <dbReference type="EMBL" id="AEJ18434.1"/>
    </source>
</evidence>
<evidence type="ECO:0000313" key="3">
    <source>
        <dbReference type="Proteomes" id="UP000000503"/>
    </source>
</evidence>
<accession>F8EZS1</accession>
<gene>
    <name evidence="2" type="ordered locus">Spica_0267</name>
</gene>
<keyword evidence="1" id="KW-1133">Transmembrane helix</keyword>
<proteinExistence type="predicted"/>
<dbReference type="OrthoDB" id="4177129at2"/>